<proteinExistence type="predicted"/>
<feature type="region of interest" description="Disordered" evidence="1">
    <location>
        <begin position="177"/>
        <end position="201"/>
    </location>
</feature>
<evidence type="ECO:0008006" key="4">
    <source>
        <dbReference type="Google" id="ProtNLM"/>
    </source>
</evidence>
<evidence type="ECO:0000256" key="1">
    <source>
        <dbReference type="SAM" id="MobiDB-lite"/>
    </source>
</evidence>
<feature type="compositionally biased region" description="Low complexity" evidence="1">
    <location>
        <begin position="8"/>
        <end position="19"/>
    </location>
</feature>
<reference evidence="2" key="1">
    <citation type="submission" date="2023-06" db="EMBL/GenBank/DDBJ databases">
        <title>Survivors Of The Sea: Transcriptome response of Skeletonema marinoi to long-term dormancy.</title>
        <authorList>
            <person name="Pinder M.I.M."/>
            <person name="Kourtchenko O."/>
            <person name="Robertson E.K."/>
            <person name="Larsson T."/>
            <person name="Maumus F."/>
            <person name="Osuna-Cruz C.M."/>
            <person name="Vancaester E."/>
            <person name="Stenow R."/>
            <person name="Vandepoele K."/>
            <person name="Ploug H."/>
            <person name="Bruchert V."/>
            <person name="Godhe A."/>
            <person name="Topel M."/>
        </authorList>
    </citation>
    <scope>NUCLEOTIDE SEQUENCE</scope>
    <source>
        <strain evidence="2">R05AC</strain>
    </source>
</reference>
<keyword evidence="3" id="KW-1185">Reference proteome</keyword>
<sequence length="796" mass="88529">MTTRVTRQQSNNSSGGISSTAANKLNLRSGKQITLAKWMTLQHVPEYGIVGKTLPLHSAGSTNDTATTTSSTNNIIATSAEQVVASSLKVKKEAAIDSKFAPNTHEIYSHVRYLSEEGMKLIMRDVDECARESLRYSATVVDGSGKGGDDKGGSGGGGTNFKTLADEIHDYIEMFQPDYNDDSQEDDMANKKNDDSSTSLDAAEQHKEILADMIHCRHNRKYNATLLPFIIIKCYPNVLDRSEMAKVLSADLSKRDNNLSTTKLGNTDTKRPSASTIPSSSSCVVTLKSTSNLVQQGHLIAEILSQCISNDPKGEEYAMELTRQRKRLKSQVSRIDVDEAPGGSGGVASIFTSVWSWTNSLVDWCSTVECFDSIIVLLEDIENIPSPTLDTFLTTLIALRSWHGVPISVVLMDSIPGGLGDRLSRLRNPSNHDSGGGDGGIAACELELPLPQIQFDIFVNRLFFSDKCVPSFLWTNQSLWNHALELFHEFDNSVMSMARHLKAELRRYFAVPGSFVTLLHCKEFVIPNESRLKWLFGEECSRTFLSIQQASLSGGKKTAKKEEKKDGHVVDLFQKIQISYVCHQLLQKIYTIFDLTPVREARLSVLVTSDLRVCVPKLIHVLHIASQKLSVLDAKESAVMQTKLEEYIILLSHIIQEEEANNQMTKALLADIIYWVEESFPLQIVLGEPFPPTIQPRRDVARALVLPPPKAISKDCLSQATRTAFQVFQSRVMTLSDWYNKYFEVVTESGAENSSEVAFFFAVYELVHMGFVRKVVTGKRSEETYEKIAIVWGSGR</sequence>
<comment type="caution">
    <text evidence="2">The sequence shown here is derived from an EMBL/GenBank/DDBJ whole genome shotgun (WGS) entry which is preliminary data.</text>
</comment>
<name>A0AAD8Y4K3_9STRA</name>
<accession>A0AAD8Y4K3</accession>
<dbReference type="EMBL" id="JATAAI010000019">
    <property type="protein sequence ID" value="KAK1739068.1"/>
    <property type="molecule type" value="Genomic_DNA"/>
</dbReference>
<evidence type="ECO:0000313" key="3">
    <source>
        <dbReference type="Proteomes" id="UP001224775"/>
    </source>
</evidence>
<feature type="region of interest" description="Disordered" evidence="1">
    <location>
        <begin position="1"/>
        <end position="22"/>
    </location>
</feature>
<evidence type="ECO:0000313" key="2">
    <source>
        <dbReference type="EMBL" id="KAK1739068.1"/>
    </source>
</evidence>
<gene>
    <name evidence="2" type="ORF">QTG54_010384</name>
</gene>
<dbReference type="Proteomes" id="UP001224775">
    <property type="component" value="Unassembled WGS sequence"/>
</dbReference>
<protein>
    <recommendedName>
        <fullName evidence="4">Origin recognition complex subunit 3</fullName>
    </recommendedName>
</protein>
<dbReference type="AlphaFoldDB" id="A0AAD8Y4K3"/>
<feature type="region of interest" description="Disordered" evidence="1">
    <location>
        <begin position="140"/>
        <end position="159"/>
    </location>
</feature>
<organism evidence="2 3">
    <name type="scientific">Skeletonema marinoi</name>
    <dbReference type="NCBI Taxonomy" id="267567"/>
    <lineage>
        <taxon>Eukaryota</taxon>
        <taxon>Sar</taxon>
        <taxon>Stramenopiles</taxon>
        <taxon>Ochrophyta</taxon>
        <taxon>Bacillariophyta</taxon>
        <taxon>Coscinodiscophyceae</taxon>
        <taxon>Thalassiosirophycidae</taxon>
        <taxon>Thalassiosirales</taxon>
        <taxon>Skeletonemataceae</taxon>
        <taxon>Skeletonema</taxon>
        <taxon>Skeletonema marinoi-dohrnii complex</taxon>
    </lineage>
</organism>